<comment type="caution">
    <text evidence="2">The sequence shown here is derived from an EMBL/GenBank/DDBJ whole genome shotgun (WGS) entry which is preliminary data.</text>
</comment>
<dbReference type="AlphaFoldDB" id="A0A0M2PWV5"/>
<sequence>MLTSRPPSPPDQFYSLEVAVHRLVNREEKQWGCFRVTKMERNLYRLDLDEFPSLSLQLGTDGYTYKAWWGAKGDAAVVVRKRQKQVTQPLRNLGGTGSKGNKTGSNLTKTLSLSPPSAPAPRSVSPASPVSSTPVSSTQYTYDVQWRSDTRSGQNYVTSLLAQEIFARIEQRLADLPDDPVKPKVTLTAVD</sequence>
<evidence type="ECO:0000313" key="3">
    <source>
        <dbReference type="Proteomes" id="UP000034681"/>
    </source>
</evidence>
<evidence type="ECO:0000256" key="1">
    <source>
        <dbReference type="SAM" id="MobiDB-lite"/>
    </source>
</evidence>
<dbReference type="EMBL" id="AJTX02000003">
    <property type="protein sequence ID" value="KKJ00655.1"/>
    <property type="molecule type" value="Genomic_DNA"/>
</dbReference>
<feature type="compositionally biased region" description="Low complexity" evidence="1">
    <location>
        <begin position="99"/>
        <end position="138"/>
    </location>
</feature>
<dbReference type="Proteomes" id="UP000034681">
    <property type="component" value="Unassembled WGS sequence"/>
</dbReference>
<dbReference type="OrthoDB" id="582057at2"/>
<proteinExistence type="predicted"/>
<organism evidence="2 3">
    <name type="scientific">Prochlorothrix hollandica PCC 9006 = CALU 1027</name>
    <dbReference type="NCBI Taxonomy" id="317619"/>
    <lineage>
        <taxon>Bacteria</taxon>
        <taxon>Bacillati</taxon>
        <taxon>Cyanobacteriota</taxon>
        <taxon>Cyanophyceae</taxon>
        <taxon>Prochlorotrichales</taxon>
        <taxon>Prochlorotrichaceae</taxon>
        <taxon>Prochlorothrix</taxon>
    </lineage>
</organism>
<feature type="region of interest" description="Disordered" evidence="1">
    <location>
        <begin position="84"/>
        <end position="139"/>
    </location>
</feature>
<protein>
    <submittedName>
        <fullName evidence="2">Uncharacterized protein</fullName>
    </submittedName>
</protein>
<accession>A0A0M2PWV5</accession>
<name>A0A0M2PWV5_PROHO</name>
<dbReference type="STRING" id="317619.GCA_000332315_04409"/>
<gene>
    <name evidence="2" type="ORF">PROH_04975</name>
</gene>
<reference evidence="2" key="1">
    <citation type="submission" date="2012-04" db="EMBL/GenBank/DDBJ databases">
        <authorList>
            <person name="Borisov I.G."/>
            <person name="Ivanikova N.V."/>
            <person name="Pinevich A.V."/>
        </authorList>
    </citation>
    <scope>NUCLEOTIDE SEQUENCE</scope>
    <source>
        <strain evidence="2">CALU 1027</strain>
    </source>
</reference>
<evidence type="ECO:0000313" key="2">
    <source>
        <dbReference type="EMBL" id="KKJ00655.1"/>
    </source>
</evidence>
<keyword evidence="3" id="KW-1185">Reference proteome</keyword>
<dbReference type="RefSeq" id="WP_017714506.1">
    <property type="nucleotide sequence ID" value="NZ_KB235944.1"/>
</dbReference>